<dbReference type="Proteomes" id="UP001501624">
    <property type="component" value="Unassembled WGS sequence"/>
</dbReference>
<dbReference type="PRINTS" id="PR00385">
    <property type="entry name" value="P450"/>
</dbReference>
<gene>
    <name evidence="3" type="ORF">GCM10022380_52490</name>
</gene>
<accession>A0ABP7IVP3</accession>
<dbReference type="SUPFAM" id="SSF48264">
    <property type="entry name" value="Cytochrome P450"/>
    <property type="match status" value="1"/>
</dbReference>
<comment type="similarity">
    <text evidence="1 2">Belongs to the cytochrome P450 family.</text>
</comment>
<dbReference type="CDD" id="cd11037">
    <property type="entry name" value="CYP199A2-like"/>
    <property type="match status" value="1"/>
</dbReference>
<dbReference type="EMBL" id="BAABCM010000007">
    <property type="protein sequence ID" value="GAA3827384.1"/>
    <property type="molecule type" value="Genomic_DNA"/>
</dbReference>
<keyword evidence="2" id="KW-0479">Metal-binding</keyword>
<dbReference type="Gene3D" id="1.10.630.10">
    <property type="entry name" value="Cytochrome P450"/>
    <property type="match status" value="1"/>
</dbReference>
<dbReference type="InterPro" id="IPR036396">
    <property type="entry name" value="Cyt_P450_sf"/>
</dbReference>
<keyword evidence="4" id="KW-1185">Reference proteome</keyword>
<evidence type="ECO:0000313" key="3">
    <source>
        <dbReference type="EMBL" id="GAA3827384.1"/>
    </source>
</evidence>
<keyword evidence="2" id="KW-0560">Oxidoreductase</keyword>
<organism evidence="3 4">
    <name type="scientific">Amycolatopsis tucumanensis</name>
    <dbReference type="NCBI Taxonomy" id="401106"/>
    <lineage>
        <taxon>Bacteria</taxon>
        <taxon>Bacillati</taxon>
        <taxon>Actinomycetota</taxon>
        <taxon>Actinomycetes</taxon>
        <taxon>Pseudonocardiales</taxon>
        <taxon>Pseudonocardiaceae</taxon>
        <taxon>Amycolatopsis</taxon>
    </lineage>
</organism>
<keyword evidence="2" id="KW-0349">Heme</keyword>
<dbReference type="InterPro" id="IPR002397">
    <property type="entry name" value="Cyt_P450_B"/>
</dbReference>
<dbReference type="InterPro" id="IPR017972">
    <property type="entry name" value="Cyt_P450_CS"/>
</dbReference>
<comment type="caution">
    <text evidence="3">The sequence shown here is derived from an EMBL/GenBank/DDBJ whole genome shotgun (WGS) entry which is preliminary data.</text>
</comment>
<dbReference type="PANTHER" id="PTHR46696:SF1">
    <property type="entry name" value="CYTOCHROME P450 YJIB-RELATED"/>
    <property type="match status" value="1"/>
</dbReference>
<dbReference type="PRINTS" id="PR00359">
    <property type="entry name" value="BP450"/>
</dbReference>
<keyword evidence="2" id="KW-0503">Monooxygenase</keyword>
<dbReference type="InterPro" id="IPR001128">
    <property type="entry name" value="Cyt_P450"/>
</dbReference>
<sequence>MTIAPVPHTEIDLFSDTILTDPYPAYATLRASGAAVYLDKIDAWALPRYEHIRAALRDWETFSSDAAVGLNDVVNGFLVGTVLGTDPPQHDTLRSVLSEQLAPRALRKVKDDIEASAGKLVDALVTRGEFDAVTDLAAALPLSVVFDLIGLPERARDDMLRWADGTFTVFGPMNERTEKGLGVIQEMFAWLGTLRAEDLKPGSMGRAIFDAADAGQIGHDSCVPLLAAYTTAGMDTTINAIANSIQLFATHPDQWDALRANPDFIPSAFNEVLRYDAPVQAFARKITRDVTVDDTHIPSGAQVVLLYGSGNRDERQYPDPDSFDIQRNPVDHLAFGYGTHTCAGQALAKIEAHAILRALAARVRRIHVGEATRHLNNVIRGLESLPVVHLETDD</sequence>
<dbReference type="RefSeq" id="WP_237337066.1">
    <property type="nucleotide sequence ID" value="NZ_BAABCM010000007.1"/>
</dbReference>
<dbReference type="PANTHER" id="PTHR46696">
    <property type="entry name" value="P450, PUTATIVE (EUROFUNG)-RELATED"/>
    <property type="match status" value="1"/>
</dbReference>
<evidence type="ECO:0000256" key="1">
    <source>
        <dbReference type="ARBA" id="ARBA00010617"/>
    </source>
</evidence>
<reference evidence="4" key="1">
    <citation type="journal article" date="2019" name="Int. J. Syst. Evol. Microbiol.">
        <title>The Global Catalogue of Microorganisms (GCM) 10K type strain sequencing project: providing services to taxonomists for standard genome sequencing and annotation.</title>
        <authorList>
            <consortium name="The Broad Institute Genomics Platform"/>
            <consortium name="The Broad Institute Genome Sequencing Center for Infectious Disease"/>
            <person name="Wu L."/>
            <person name="Ma J."/>
        </authorList>
    </citation>
    <scope>NUCLEOTIDE SEQUENCE [LARGE SCALE GENOMIC DNA]</scope>
    <source>
        <strain evidence="4">JCM 17017</strain>
    </source>
</reference>
<proteinExistence type="inferred from homology"/>
<protein>
    <submittedName>
        <fullName evidence="3">Cytochrome P450</fullName>
    </submittedName>
</protein>
<dbReference type="Pfam" id="PF00067">
    <property type="entry name" value="p450"/>
    <property type="match status" value="1"/>
</dbReference>
<dbReference type="PROSITE" id="PS00086">
    <property type="entry name" value="CYTOCHROME_P450"/>
    <property type="match status" value="1"/>
</dbReference>
<name>A0ABP7IVP3_9PSEU</name>
<evidence type="ECO:0000313" key="4">
    <source>
        <dbReference type="Proteomes" id="UP001501624"/>
    </source>
</evidence>
<keyword evidence="2" id="KW-0408">Iron</keyword>
<evidence type="ECO:0000256" key="2">
    <source>
        <dbReference type="RuleBase" id="RU000461"/>
    </source>
</evidence>